<organism evidence="2 3">
    <name type="scientific">Candidatus Moduliflexus flocculans</name>
    <dbReference type="NCBI Taxonomy" id="1499966"/>
    <lineage>
        <taxon>Bacteria</taxon>
        <taxon>Candidatus Moduliflexota</taxon>
        <taxon>Candidatus Moduliflexia</taxon>
        <taxon>Candidatus Moduliflexales</taxon>
        <taxon>Candidatus Moduliflexaceae</taxon>
    </lineage>
</organism>
<reference evidence="2 3" key="1">
    <citation type="journal article" date="2015" name="PeerJ">
        <title>First genomic representation of candidate bacterial phylum KSB3 points to enhanced environmental sensing as a trigger of wastewater bulking.</title>
        <authorList>
            <person name="Sekiguchi Y."/>
            <person name="Ohashi A."/>
            <person name="Parks D.H."/>
            <person name="Yamauchi T."/>
            <person name="Tyson G.W."/>
            <person name="Hugenholtz P."/>
        </authorList>
    </citation>
    <scope>NUCLEOTIDE SEQUENCE [LARGE SCALE GENOMIC DNA]</scope>
</reference>
<gene>
    <name evidence="2" type="ORF">U14_02831</name>
</gene>
<accession>A0A081BMH0</accession>
<keyword evidence="1" id="KW-0472">Membrane</keyword>
<sequence length="142" mass="15634">MKPLHSLKNAILIVIGSLAVGLGVAGIFLPLLPTTPFLLLAAVCYANSSERFYHWLLHHQWFGSYIRNYREGRGIPLISKVVALVLLWLTIGTSALFVVPVLIGKIVLVAIAIGVTIHLLSVKTFKEEVAVITEKIEHSERV</sequence>
<feature type="transmembrane region" description="Helical" evidence="1">
    <location>
        <begin position="103"/>
        <end position="122"/>
    </location>
</feature>
<dbReference type="PANTHER" id="PTHR35813">
    <property type="entry name" value="INNER MEMBRANE PROTEIN YBAN"/>
    <property type="match status" value="1"/>
</dbReference>
<keyword evidence="1" id="KW-0812">Transmembrane</keyword>
<dbReference type="GO" id="GO:0005886">
    <property type="term" value="C:plasma membrane"/>
    <property type="evidence" value="ECO:0007669"/>
    <property type="project" value="TreeGrafter"/>
</dbReference>
<dbReference type="PANTHER" id="PTHR35813:SF1">
    <property type="entry name" value="INNER MEMBRANE PROTEIN YBAN"/>
    <property type="match status" value="1"/>
</dbReference>
<dbReference type="Proteomes" id="UP000030700">
    <property type="component" value="Unassembled WGS sequence"/>
</dbReference>
<name>A0A081BMH0_9BACT</name>
<feature type="transmembrane region" description="Helical" evidence="1">
    <location>
        <begin position="77"/>
        <end position="97"/>
    </location>
</feature>
<keyword evidence="3" id="KW-1185">Reference proteome</keyword>
<evidence type="ECO:0000313" key="3">
    <source>
        <dbReference type="Proteomes" id="UP000030700"/>
    </source>
</evidence>
<dbReference type="InterPro" id="IPR007401">
    <property type="entry name" value="DUF454"/>
</dbReference>
<evidence type="ECO:0000313" key="2">
    <source>
        <dbReference type="EMBL" id="GAK51586.1"/>
    </source>
</evidence>
<keyword evidence="1" id="KW-1133">Transmembrane helix</keyword>
<proteinExistence type="predicted"/>
<dbReference type="Pfam" id="PF04304">
    <property type="entry name" value="DUF454"/>
    <property type="match status" value="1"/>
</dbReference>
<dbReference type="AlphaFoldDB" id="A0A081BMH0"/>
<dbReference type="PIRSF" id="PIRSF016789">
    <property type="entry name" value="DUF454"/>
    <property type="match status" value="1"/>
</dbReference>
<feature type="transmembrane region" description="Helical" evidence="1">
    <location>
        <begin position="12"/>
        <end position="31"/>
    </location>
</feature>
<protein>
    <recommendedName>
        <fullName evidence="4">DUF454 domain-containing protein</fullName>
    </recommendedName>
</protein>
<evidence type="ECO:0000256" key="1">
    <source>
        <dbReference type="SAM" id="Phobius"/>
    </source>
</evidence>
<dbReference type="HOGENOM" id="CLU_113299_2_1_0"/>
<dbReference type="STRING" id="1499966.U14_02831"/>
<dbReference type="EMBL" id="DF820457">
    <property type="protein sequence ID" value="GAK51586.1"/>
    <property type="molecule type" value="Genomic_DNA"/>
</dbReference>
<evidence type="ECO:0008006" key="4">
    <source>
        <dbReference type="Google" id="ProtNLM"/>
    </source>
</evidence>